<dbReference type="AlphaFoldDB" id="A0A2W7TWI5"/>
<evidence type="ECO:0000313" key="2">
    <source>
        <dbReference type="EMBL" id="PZX94873.1"/>
    </source>
</evidence>
<dbReference type="PANTHER" id="PTHR22916:SF67">
    <property type="entry name" value="COLANIC ACID BIOSYNTHESIS GLYCOSYL TRANSFERASE WCAE-RELATED"/>
    <property type="match status" value="1"/>
</dbReference>
<protein>
    <submittedName>
        <fullName evidence="2">Glycosyltransferase family 2 protein</fullName>
    </submittedName>
</protein>
<dbReference type="Proteomes" id="UP000249177">
    <property type="component" value="Unassembled WGS sequence"/>
</dbReference>
<dbReference type="InterPro" id="IPR001173">
    <property type="entry name" value="Glyco_trans_2-like"/>
</dbReference>
<dbReference type="RefSeq" id="WP_111408968.1">
    <property type="nucleotide sequence ID" value="NZ_QKXH01000002.1"/>
</dbReference>
<keyword evidence="3" id="KW-1185">Reference proteome</keyword>
<dbReference type="Gene3D" id="3.90.550.10">
    <property type="entry name" value="Spore Coat Polysaccharide Biosynthesis Protein SpsA, Chain A"/>
    <property type="match status" value="1"/>
</dbReference>
<accession>A0A2W7TWI5</accession>
<feature type="domain" description="Glycosyltransferase 2-like" evidence="1">
    <location>
        <begin position="7"/>
        <end position="111"/>
    </location>
</feature>
<name>A0A2W7TWI5_9FLAO</name>
<sequence length="302" mass="35087">MNATDFTVFTATYNRANKLSKVYESLCQQTNQNFEWIIIDDGSSDNTEDFIKKLLVKSRFQIKYVKQNNGGKHRAINKGVQMASGELFFIVDSDDHLLPNSLEIISKYWKQVSSNSQFAGVAGKKIFKNGNDVGDKLKTEILDCSIIERRYKFNINGDKAEAILTSVMKKHPFPDYPNENFCPEGLIWNRISLEKKIRFFDEAIYVCEYLEDGLSKNSIRNRKTNSNYTLLLYSELSKNKQVPLFFRLRAIVNFWRFSFSNGKSFNQKKMMLNNPAFGTILFPAGFFFHLKDYFFDKVKISQ</sequence>
<reference evidence="2 3" key="1">
    <citation type="submission" date="2018-06" db="EMBL/GenBank/DDBJ databases">
        <title>Flavobacterium sp IMCC34762, genome.</title>
        <authorList>
            <person name="Joung Y."/>
            <person name="Cho J."/>
            <person name="Song J."/>
        </authorList>
    </citation>
    <scope>NUCLEOTIDE SEQUENCE [LARGE SCALE GENOMIC DNA]</scope>
    <source>
        <strain evidence="2 3">IMCC34762</strain>
    </source>
</reference>
<evidence type="ECO:0000259" key="1">
    <source>
        <dbReference type="Pfam" id="PF00535"/>
    </source>
</evidence>
<keyword evidence="2" id="KW-0808">Transferase</keyword>
<dbReference type="CDD" id="cd00761">
    <property type="entry name" value="Glyco_tranf_GTA_type"/>
    <property type="match status" value="1"/>
</dbReference>
<dbReference type="Pfam" id="PF00535">
    <property type="entry name" value="Glycos_transf_2"/>
    <property type="match status" value="1"/>
</dbReference>
<dbReference type="SUPFAM" id="SSF53448">
    <property type="entry name" value="Nucleotide-diphospho-sugar transferases"/>
    <property type="match status" value="1"/>
</dbReference>
<dbReference type="EMBL" id="QKXH01000002">
    <property type="protein sequence ID" value="PZX94873.1"/>
    <property type="molecule type" value="Genomic_DNA"/>
</dbReference>
<dbReference type="GO" id="GO:0016758">
    <property type="term" value="F:hexosyltransferase activity"/>
    <property type="evidence" value="ECO:0007669"/>
    <property type="project" value="UniProtKB-ARBA"/>
</dbReference>
<dbReference type="InterPro" id="IPR029044">
    <property type="entry name" value="Nucleotide-diphossugar_trans"/>
</dbReference>
<gene>
    <name evidence="2" type="ORF">DOS84_04795</name>
</gene>
<dbReference type="OrthoDB" id="9810303at2"/>
<proteinExistence type="predicted"/>
<comment type="caution">
    <text evidence="2">The sequence shown here is derived from an EMBL/GenBank/DDBJ whole genome shotgun (WGS) entry which is preliminary data.</text>
</comment>
<evidence type="ECO:0000313" key="3">
    <source>
        <dbReference type="Proteomes" id="UP000249177"/>
    </source>
</evidence>
<organism evidence="2 3">
    <name type="scientific">Flavobacterium aquariorum</name>
    <dbReference type="NCBI Taxonomy" id="2217670"/>
    <lineage>
        <taxon>Bacteria</taxon>
        <taxon>Pseudomonadati</taxon>
        <taxon>Bacteroidota</taxon>
        <taxon>Flavobacteriia</taxon>
        <taxon>Flavobacteriales</taxon>
        <taxon>Flavobacteriaceae</taxon>
        <taxon>Flavobacterium</taxon>
    </lineage>
</organism>
<dbReference type="PANTHER" id="PTHR22916">
    <property type="entry name" value="GLYCOSYLTRANSFERASE"/>
    <property type="match status" value="1"/>
</dbReference>